<feature type="transmembrane region" description="Helical" evidence="6">
    <location>
        <begin position="70"/>
        <end position="91"/>
    </location>
</feature>
<proteinExistence type="inferred from homology"/>
<dbReference type="Proteomes" id="UP000324091">
    <property type="component" value="Chromosome 10"/>
</dbReference>
<sequence length="255" mass="26962">MSTSLTKVGGVVVITQVIPQDEASIPLHSVPDGAQATPTTARTTPPARRLLPPTKLDELSASFLQGGPQGLGVVQIIVGVLCVLFSLRATYSPLLVLHAPLCLTVTFVVSGSLTLATLKKTSASLVWATIVSNIISVLVGVGGVAYLCFLIAIYQPAYIFCDDETWGDVTPTEEERNSCLGKIKILDASEYGSLGLLVVFLVLQVCVSITVSFFSARAIRRHGRTVTEVFDDVRPLLDAMAAAPDNSVAPAVSPR</sequence>
<evidence type="ECO:0000313" key="8">
    <source>
        <dbReference type="Proteomes" id="UP000324091"/>
    </source>
</evidence>
<dbReference type="Pfam" id="PF04103">
    <property type="entry name" value="CD20"/>
    <property type="match status" value="1"/>
</dbReference>
<evidence type="ECO:0000256" key="3">
    <source>
        <dbReference type="ARBA" id="ARBA00022692"/>
    </source>
</evidence>
<dbReference type="GO" id="GO:0016020">
    <property type="term" value="C:membrane"/>
    <property type="evidence" value="ECO:0007669"/>
    <property type="project" value="UniProtKB-SubCell"/>
</dbReference>
<keyword evidence="5 6" id="KW-0472">Membrane</keyword>
<keyword evidence="3 6" id="KW-0812">Transmembrane</keyword>
<reference evidence="7 8" key="1">
    <citation type="submission" date="2019-04" db="EMBL/GenBank/DDBJ databases">
        <title>Chromosome genome assembly for Takifugu flavidus.</title>
        <authorList>
            <person name="Xiao S."/>
        </authorList>
    </citation>
    <scope>NUCLEOTIDE SEQUENCE [LARGE SCALE GENOMIC DNA]</scope>
    <source>
        <strain evidence="7">HTHZ2018</strain>
        <tissue evidence="7">Muscle</tissue>
    </source>
</reference>
<accession>A0A5C6PNH1</accession>
<evidence type="ECO:0000256" key="1">
    <source>
        <dbReference type="ARBA" id="ARBA00004141"/>
    </source>
</evidence>
<gene>
    <name evidence="7" type="ORF">D4764_10G0008700</name>
</gene>
<comment type="caution">
    <text evidence="7">The sequence shown here is derived from an EMBL/GenBank/DDBJ whole genome shotgun (WGS) entry which is preliminary data.</text>
</comment>
<keyword evidence="8" id="KW-1185">Reference proteome</keyword>
<feature type="transmembrane region" description="Helical" evidence="6">
    <location>
        <begin position="125"/>
        <end position="154"/>
    </location>
</feature>
<dbReference type="PANTHER" id="PTHR23320:SF128">
    <property type="entry name" value="MEMBRANE-SPANNING 4-DOMAINS SUBFAMILY A MEMBER 4A"/>
    <property type="match status" value="1"/>
</dbReference>
<organism evidence="7 8">
    <name type="scientific">Takifugu flavidus</name>
    <name type="common">sansaifugu</name>
    <dbReference type="NCBI Taxonomy" id="433684"/>
    <lineage>
        <taxon>Eukaryota</taxon>
        <taxon>Metazoa</taxon>
        <taxon>Chordata</taxon>
        <taxon>Craniata</taxon>
        <taxon>Vertebrata</taxon>
        <taxon>Euteleostomi</taxon>
        <taxon>Actinopterygii</taxon>
        <taxon>Neopterygii</taxon>
        <taxon>Teleostei</taxon>
        <taxon>Neoteleostei</taxon>
        <taxon>Acanthomorphata</taxon>
        <taxon>Eupercaria</taxon>
        <taxon>Tetraodontiformes</taxon>
        <taxon>Tetradontoidea</taxon>
        <taxon>Tetraodontidae</taxon>
        <taxon>Takifugu</taxon>
    </lineage>
</organism>
<comment type="similarity">
    <text evidence="2">Belongs to the MS4A family.</text>
</comment>
<evidence type="ECO:0000256" key="2">
    <source>
        <dbReference type="ARBA" id="ARBA00009565"/>
    </source>
</evidence>
<evidence type="ECO:0000313" key="7">
    <source>
        <dbReference type="EMBL" id="TWW79840.1"/>
    </source>
</evidence>
<dbReference type="InterPro" id="IPR030417">
    <property type="entry name" value="MS4A"/>
</dbReference>
<dbReference type="PANTHER" id="PTHR23320">
    <property type="entry name" value="MEMBRANE-SPANNING 4-DOMAINS SUBFAMILY A MS4A -RELATED"/>
    <property type="match status" value="1"/>
</dbReference>
<protein>
    <recommendedName>
        <fullName evidence="9">Membrane-spanning 4-domains subfamily A member 4A</fullName>
    </recommendedName>
</protein>
<name>A0A5C6PNH1_9TELE</name>
<feature type="transmembrane region" description="Helical" evidence="6">
    <location>
        <begin position="97"/>
        <end position="118"/>
    </location>
</feature>
<evidence type="ECO:0000256" key="5">
    <source>
        <dbReference type="ARBA" id="ARBA00023136"/>
    </source>
</evidence>
<evidence type="ECO:0000256" key="4">
    <source>
        <dbReference type="ARBA" id="ARBA00022989"/>
    </source>
</evidence>
<dbReference type="AlphaFoldDB" id="A0A5C6PNH1"/>
<keyword evidence="4 6" id="KW-1133">Transmembrane helix</keyword>
<comment type="subcellular location">
    <subcellularLocation>
        <location evidence="1">Membrane</location>
        <topology evidence="1">Multi-pass membrane protein</topology>
    </subcellularLocation>
</comment>
<feature type="transmembrane region" description="Helical" evidence="6">
    <location>
        <begin position="194"/>
        <end position="214"/>
    </location>
</feature>
<dbReference type="EMBL" id="RHFK02000002">
    <property type="protein sequence ID" value="TWW79840.1"/>
    <property type="molecule type" value="Genomic_DNA"/>
</dbReference>
<dbReference type="InterPro" id="IPR007237">
    <property type="entry name" value="CD20-like"/>
</dbReference>
<evidence type="ECO:0000256" key="6">
    <source>
        <dbReference type="SAM" id="Phobius"/>
    </source>
</evidence>
<evidence type="ECO:0008006" key="9">
    <source>
        <dbReference type="Google" id="ProtNLM"/>
    </source>
</evidence>